<dbReference type="InterPro" id="IPR029028">
    <property type="entry name" value="Alpha/beta_knot_MTases"/>
</dbReference>
<evidence type="ECO:0000256" key="4">
    <source>
        <dbReference type="ARBA" id="ARBA00022691"/>
    </source>
</evidence>
<dbReference type="HAMAP" id="MF_01885">
    <property type="entry name" value="tRNA_methyltr_TrmL"/>
    <property type="match status" value="1"/>
</dbReference>
<dbReference type="InterPro" id="IPR016914">
    <property type="entry name" value="TrmL"/>
</dbReference>
<keyword evidence="2 6" id="KW-0489">Methyltransferase</keyword>
<dbReference type="PIRSF" id="PIRSF029256">
    <property type="entry name" value="SpoU_TrmH_prd"/>
    <property type="match status" value="1"/>
</dbReference>
<keyword evidence="5 6" id="KW-0819">tRNA processing</keyword>
<accession>A0ABY0IKX4</accession>
<comment type="catalytic activity">
    <reaction evidence="6">
        <text>5-carboxymethylaminomethyluridine(34) in tRNA(Leu) + S-adenosyl-L-methionine = 5-carboxymethylaminomethyl-2'-O-methyluridine(34) in tRNA(Leu) + S-adenosyl-L-homocysteine + H(+)</text>
        <dbReference type="Rhea" id="RHEA:43088"/>
        <dbReference type="Rhea" id="RHEA-COMP:10333"/>
        <dbReference type="Rhea" id="RHEA-COMP:10334"/>
        <dbReference type="ChEBI" id="CHEBI:15378"/>
        <dbReference type="ChEBI" id="CHEBI:57856"/>
        <dbReference type="ChEBI" id="CHEBI:59789"/>
        <dbReference type="ChEBI" id="CHEBI:74508"/>
        <dbReference type="ChEBI" id="CHEBI:74511"/>
        <dbReference type="EC" id="2.1.1.207"/>
    </reaction>
</comment>
<protein>
    <recommendedName>
        <fullName evidence="6">Putative tRNA (cytidine(34)-2'-O)-methyltransferase</fullName>
        <ecNumber evidence="6">2.1.1.207</ecNumber>
    </recommendedName>
    <alternativeName>
        <fullName evidence="6">tRNA (cytidine/uridine-2'-O-)-methyltransferase</fullName>
    </alternativeName>
</protein>
<evidence type="ECO:0000313" key="9">
    <source>
        <dbReference type="Proteomes" id="UP000443582"/>
    </source>
</evidence>
<keyword evidence="4 6" id="KW-0949">S-adenosyl-L-methionine</keyword>
<feature type="binding site" evidence="6">
    <location>
        <position position="103"/>
    </location>
    <ligand>
        <name>S-adenosyl-L-methionine</name>
        <dbReference type="ChEBI" id="CHEBI:59789"/>
    </ligand>
</feature>
<evidence type="ECO:0000256" key="2">
    <source>
        <dbReference type="ARBA" id="ARBA00022603"/>
    </source>
</evidence>
<feature type="domain" description="tRNA/rRNA methyltransferase SpoU type" evidence="7">
    <location>
        <begin position="2"/>
        <end position="143"/>
    </location>
</feature>
<dbReference type="CDD" id="cd18094">
    <property type="entry name" value="SpoU-like_TrmL"/>
    <property type="match status" value="1"/>
</dbReference>
<evidence type="ECO:0000256" key="1">
    <source>
        <dbReference type="ARBA" id="ARBA00022490"/>
    </source>
</evidence>
<dbReference type="EMBL" id="QDKL01000001">
    <property type="protein sequence ID" value="RZF23292.1"/>
    <property type="molecule type" value="Genomic_DNA"/>
</dbReference>
<comment type="catalytic activity">
    <reaction evidence="6">
        <text>cytidine(34) in tRNA + S-adenosyl-L-methionine = 2'-O-methylcytidine(34) in tRNA + S-adenosyl-L-homocysteine + H(+)</text>
        <dbReference type="Rhea" id="RHEA:43084"/>
        <dbReference type="Rhea" id="RHEA-COMP:10331"/>
        <dbReference type="Rhea" id="RHEA-COMP:10332"/>
        <dbReference type="ChEBI" id="CHEBI:15378"/>
        <dbReference type="ChEBI" id="CHEBI:57856"/>
        <dbReference type="ChEBI" id="CHEBI:59789"/>
        <dbReference type="ChEBI" id="CHEBI:74495"/>
        <dbReference type="ChEBI" id="CHEBI:82748"/>
        <dbReference type="EC" id="2.1.1.207"/>
    </reaction>
</comment>
<name>A0ABY0IKX4_9BACT</name>
<dbReference type="PANTHER" id="PTHR42971">
    <property type="entry name" value="TRNA (CYTIDINE(34)-2'-O)-METHYLTRANSFERASE"/>
    <property type="match status" value="1"/>
</dbReference>
<dbReference type="SUPFAM" id="SSF75217">
    <property type="entry name" value="alpha/beta knot"/>
    <property type="match status" value="1"/>
</dbReference>
<sequence length="153" mass="17628">MFNIVLYAPDIPGNTGSIGRTCIALGARLVLIKPYGFELTEKAVRRAGLDYWKYVEVAEYENWDEFYESESPKDEELFFYTKTAKENHFYNRGYSKGCYLVFGSETKGLPEHIFNSFPNRLFCLPMFSEHVRSLNLSNVATAVAYEALRVISY</sequence>
<dbReference type="Pfam" id="PF00588">
    <property type="entry name" value="SpoU_methylase"/>
    <property type="match status" value="1"/>
</dbReference>
<keyword evidence="9" id="KW-1185">Reference proteome</keyword>
<evidence type="ECO:0000313" key="8">
    <source>
        <dbReference type="EMBL" id="RZF23292.1"/>
    </source>
</evidence>
<dbReference type="InterPro" id="IPR001537">
    <property type="entry name" value="SpoU_MeTrfase"/>
</dbReference>
<gene>
    <name evidence="8" type="ORF">DAY19_02555</name>
</gene>
<comment type="caution">
    <text evidence="6">Lacks conserved residue(s) required for the propagation of feature annotation.</text>
</comment>
<comment type="function">
    <text evidence="6">Could methylate the ribose at the nucleotide 34 wobble position in tRNA.</text>
</comment>
<dbReference type="InterPro" id="IPR029026">
    <property type="entry name" value="tRNA_m1G_MTases_N"/>
</dbReference>
<dbReference type="Gene3D" id="3.40.1280.10">
    <property type="match status" value="1"/>
</dbReference>
<evidence type="ECO:0000256" key="6">
    <source>
        <dbReference type="HAMAP-Rule" id="MF_01885"/>
    </source>
</evidence>
<evidence type="ECO:0000256" key="3">
    <source>
        <dbReference type="ARBA" id="ARBA00022679"/>
    </source>
</evidence>
<dbReference type="PANTHER" id="PTHR42971:SF1">
    <property type="entry name" value="TRNA (CYTIDINE(34)-2'-O)-METHYLTRANSFERASE"/>
    <property type="match status" value="1"/>
</dbReference>
<feature type="binding site" evidence="6">
    <location>
        <position position="124"/>
    </location>
    <ligand>
        <name>S-adenosyl-L-methionine</name>
        <dbReference type="ChEBI" id="CHEBI:59789"/>
    </ligand>
</feature>
<evidence type="ECO:0000256" key="5">
    <source>
        <dbReference type="ARBA" id="ARBA00022694"/>
    </source>
</evidence>
<dbReference type="Proteomes" id="UP000443582">
    <property type="component" value="Unassembled WGS sequence"/>
</dbReference>
<comment type="similarity">
    <text evidence="6">Belongs to the class IV-like SAM-binding methyltransferase superfamily. RNA methyltransferase TrmH family. TrmL subfamily.</text>
</comment>
<comment type="subcellular location">
    <subcellularLocation>
        <location evidence="6">Cytoplasm</location>
    </subcellularLocation>
</comment>
<dbReference type="EC" id="2.1.1.207" evidence="6"/>
<keyword evidence="3 6" id="KW-0808">Transferase</keyword>
<keyword evidence="1 6" id="KW-0963">Cytoplasm</keyword>
<comment type="caution">
    <text evidence="8">The sequence shown here is derived from an EMBL/GenBank/DDBJ whole genome shotgun (WGS) entry which is preliminary data.</text>
</comment>
<feature type="binding site" evidence="6">
    <location>
        <position position="133"/>
    </location>
    <ligand>
        <name>S-adenosyl-L-methionine</name>
        <dbReference type="ChEBI" id="CHEBI:59789"/>
    </ligand>
</feature>
<organism evidence="8 9">
    <name type="scientific">Halobacteriovorax vibrionivorans</name>
    <dbReference type="NCBI Taxonomy" id="2152716"/>
    <lineage>
        <taxon>Bacteria</taxon>
        <taxon>Pseudomonadati</taxon>
        <taxon>Bdellovibrionota</taxon>
        <taxon>Bacteriovoracia</taxon>
        <taxon>Bacteriovoracales</taxon>
        <taxon>Halobacteriovoraceae</taxon>
        <taxon>Halobacteriovorax</taxon>
    </lineage>
</organism>
<evidence type="ECO:0000259" key="7">
    <source>
        <dbReference type="Pfam" id="PF00588"/>
    </source>
</evidence>
<proteinExistence type="inferred from homology"/>
<reference evidence="9" key="1">
    <citation type="journal article" date="2019" name="Int. J. Syst. Evol. Microbiol.">
        <title>Halobacteriovorax valvorus sp. nov., a novel prokaryotic predator isolated from coastal seawater of China.</title>
        <authorList>
            <person name="Chen M.-X."/>
        </authorList>
    </citation>
    <scope>NUCLEOTIDE SEQUENCE [LARGE SCALE GENOMIC DNA]</scope>
    <source>
        <strain evidence="9">BL9</strain>
    </source>
</reference>